<dbReference type="Proteomes" id="UP000289738">
    <property type="component" value="Chromosome B05"/>
</dbReference>
<keyword evidence="1" id="KW-0489">Methyltransferase</keyword>
<evidence type="ECO:0008006" key="8">
    <source>
        <dbReference type="Google" id="ProtNLM"/>
    </source>
</evidence>
<dbReference type="FunFam" id="1.10.10.10:FF:000357">
    <property type="entry name" value="Caffeic acid 3-O-methyltransferase"/>
    <property type="match status" value="1"/>
</dbReference>
<proteinExistence type="predicted"/>
<evidence type="ECO:0000256" key="3">
    <source>
        <dbReference type="ARBA" id="ARBA00022691"/>
    </source>
</evidence>
<dbReference type="InterPro" id="IPR036390">
    <property type="entry name" value="WH_DNA-bd_sf"/>
</dbReference>
<dbReference type="InterPro" id="IPR029063">
    <property type="entry name" value="SAM-dependent_MTases_sf"/>
</dbReference>
<keyword evidence="3" id="KW-0949">S-adenosyl-L-methionine</keyword>
<dbReference type="Pfam" id="PF00891">
    <property type="entry name" value="Methyltransf_2"/>
    <property type="match status" value="1"/>
</dbReference>
<dbReference type="GO" id="GO:0032259">
    <property type="term" value="P:methylation"/>
    <property type="evidence" value="ECO:0007669"/>
    <property type="project" value="UniProtKB-KW"/>
</dbReference>
<sequence>MHDNDPFTKALSLAGAQVFPAILNAAVDMNLFEIIAKAETSLGMCASEIASKLPNQHSDMANRLERMLPLLAVHSLLTCSIRTNQDGDTEKVYALSPVGQYFTRNDQQGSSLAALSTLIYQGYRNVWKDTKDAILDANNHNHFQKVYGKLAFEYMETDREFGNLFGQAMSQAGPLVMKSILDSYKGFEGISTLVDVGGGYGQALKQILFHYPSIKGINFDLPHVVENAPPGT</sequence>
<gene>
    <name evidence="6" type="ORF">Ahy_B05g078454</name>
</gene>
<dbReference type="GO" id="GO:0046983">
    <property type="term" value="F:protein dimerization activity"/>
    <property type="evidence" value="ECO:0007669"/>
    <property type="project" value="InterPro"/>
</dbReference>
<keyword evidence="7" id="KW-1185">Reference proteome</keyword>
<dbReference type="AlphaFoldDB" id="A0A444Z742"/>
<evidence type="ECO:0000256" key="2">
    <source>
        <dbReference type="ARBA" id="ARBA00022679"/>
    </source>
</evidence>
<name>A0A444Z742_ARAHY</name>
<reference evidence="6 7" key="1">
    <citation type="submission" date="2019-01" db="EMBL/GenBank/DDBJ databases">
        <title>Sequencing of cultivated peanut Arachis hypogaea provides insights into genome evolution and oil improvement.</title>
        <authorList>
            <person name="Chen X."/>
        </authorList>
    </citation>
    <scope>NUCLEOTIDE SEQUENCE [LARGE SCALE GENOMIC DNA]</scope>
    <source>
        <strain evidence="7">cv. Fuhuasheng</strain>
        <tissue evidence="6">Leaves</tissue>
    </source>
</reference>
<dbReference type="SUPFAM" id="SSF53335">
    <property type="entry name" value="S-adenosyl-L-methionine-dependent methyltransferases"/>
    <property type="match status" value="1"/>
</dbReference>
<feature type="domain" description="O-methyltransferase C-terminal" evidence="4">
    <location>
        <begin position="127"/>
        <end position="229"/>
    </location>
</feature>
<dbReference type="SUPFAM" id="SSF46785">
    <property type="entry name" value="Winged helix' DNA-binding domain"/>
    <property type="match status" value="1"/>
</dbReference>
<dbReference type="InterPro" id="IPR036388">
    <property type="entry name" value="WH-like_DNA-bd_sf"/>
</dbReference>
<comment type="caution">
    <text evidence="6">The sequence shown here is derived from an EMBL/GenBank/DDBJ whole genome shotgun (WGS) entry which is preliminary data.</text>
</comment>
<feature type="domain" description="O-methyltransferase dimerisation" evidence="5">
    <location>
        <begin position="12"/>
        <end position="104"/>
    </location>
</feature>
<dbReference type="InterPro" id="IPR016461">
    <property type="entry name" value="COMT-like"/>
</dbReference>
<dbReference type="GO" id="GO:0008757">
    <property type="term" value="F:S-adenosylmethionine-dependent methyltransferase activity"/>
    <property type="evidence" value="ECO:0007669"/>
    <property type="project" value="UniProtKB-ARBA"/>
</dbReference>
<dbReference type="Gene3D" id="1.10.10.10">
    <property type="entry name" value="Winged helix-like DNA-binding domain superfamily/Winged helix DNA-binding domain"/>
    <property type="match status" value="1"/>
</dbReference>
<dbReference type="InterPro" id="IPR001077">
    <property type="entry name" value="COMT_C"/>
</dbReference>
<evidence type="ECO:0000259" key="4">
    <source>
        <dbReference type="Pfam" id="PF00891"/>
    </source>
</evidence>
<dbReference type="PANTHER" id="PTHR11746">
    <property type="entry name" value="O-METHYLTRANSFERASE"/>
    <property type="match status" value="1"/>
</dbReference>
<dbReference type="GO" id="GO:0008171">
    <property type="term" value="F:O-methyltransferase activity"/>
    <property type="evidence" value="ECO:0007669"/>
    <property type="project" value="InterPro"/>
</dbReference>
<evidence type="ECO:0000313" key="6">
    <source>
        <dbReference type="EMBL" id="RYR10004.1"/>
    </source>
</evidence>
<keyword evidence="2" id="KW-0808">Transferase</keyword>
<dbReference type="PROSITE" id="PS51683">
    <property type="entry name" value="SAM_OMT_II"/>
    <property type="match status" value="1"/>
</dbReference>
<organism evidence="6 7">
    <name type="scientific">Arachis hypogaea</name>
    <name type="common">Peanut</name>
    <dbReference type="NCBI Taxonomy" id="3818"/>
    <lineage>
        <taxon>Eukaryota</taxon>
        <taxon>Viridiplantae</taxon>
        <taxon>Streptophyta</taxon>
        <taxon>Embryophyta</taxon>
        <taxon>Tracheophyta</taxon>
        <taxon>Spermatophyta</taxon>
        <taxon>Magnoliopsida</taxon>
        <taxon>eudicotyledons</taxon>
        <taxon>Gunneridae</taxon>
        <taxon>Pentapetalae</taxon>
        <taxon>rosids</taxon>
        <taxon>fabids</taxon>
        <taxon>Fabales</taxon>
        <taxon>Fabaceae</taxon>
        <taxon>Papilionoideae</taxon>
        <taxon>50 kb inversion clade</taxon>
        <taxon>dalbergioids sensu lato</taxon>
        <taxon>Dalbergieae</taxon>
        <taxon>Pterocarpus clade</taxon>
        <taxon>Arachis</taxon>
    </lineage>
</organism>
<dbReference type="Gene3D" id="3.40.50.150">
    <property type="entry name" value="Vaccinia Virus protein VP39"/>
    <property type="match status" value="1"/>
</dbReference>
<dbReference type="STRING" id="3818.A0A444Z742"/>
<evidence type="ECO:0000259" key="5">
    <source>
        <dbReference type="Pfam" id="PF08100"/>
    </source>
</evidence>
<accession>A0A444Z742</accession>
<dbReference type="InterPro" id="IPR012967">
    <property type="entry name" value="COMT_dimerisation"/>
</dbReference>
<evidence type="ECO:0000313" key="7">
    <source>
        <dbReference type="Proteomes" id="UP000289738"/>
    </source>
</evidence>
<dbReference type="EMBL" id="SDMP01000015">
    <property type="protein sequence ID" value="RYR10004.1"/>
    <property type="molecule type" value="Genomic_DNA"/>
</dbReference>
<evidence type="ECO:0000256" key="1">
    <source>
        <dbReference type="ARBA" id="ARBA00022603"/>
    </source>
</evidence>
<dbReference type="Pfam" id="PF08100">
    <property type="entry name" value="Dimerisation"/>
    <property type="match status" value="1"/>
</dbReference>
<protein>
    <recommendedName>
        <fullName evidence="8">O-methyltransferase domain-containing protein</fullName>
    </recommendedName>
</protein>